<reference evidence="1" key="2">
    <citation type="submission" date="2021-04" db="EMBL/GenBank/DDBJ databases">
        <authorList>
            <person name="Chebbi M.A.C M."/>
        </authorList>
    </citation>
    <scope>NUCLEOTIDE SEQUENCE</scope>
</reference>
<dbReference type="Proteomes" id="UP000786811">
    <property type="component" value="Unassembled WGS sequence"/>
</dbReference>
<dbReference type="EMBL" id="HF586473">
    <property type="protein sequence ID" value="CCQ71191.1"/>
    <property type="molecule type" value="Genomic_DNA"/>
</dbReference>
<keyword evidence="3" id="KW-1185">Reference proteome</keyword>
<dbReference type="EMBL" id="CAJNRD030001120">
    <property type="protein sequence ID" value="CAG5092438.1"/>
    <property type="molecule type" value="Genomic_DNA"/>
</dbReference>
<gene>
    <name evidence="2" type="primary">bv21-1</name>
    <name evidence="1" type="ORF">HICCMSTLAB_LOCUS6139</name>
</gene>
<evidence type="ECO:0000313" key="1">
    <source>
        <dbReference type="EMBL" id="CAG5092438.1"/>
    </source>
</evidence>
<evidence type="ECO:0000313" key="3">
    <source>
        <dbReference type="Proteomes" id="UP000786811"/>
    </source>
</evidence>
<name>S6D9K0_COTCN</name>
<evidence type="ECO:0000313" key="2">
    <source>
        <dbReference type="EMBL" id="CCQ71191.1"/>
    </source>
</evidence>
<dbReference type="AlphaFoldDB" id="S6D9K0"/>
<sequence>MVIQWLHRKVPVFYLAIDIRCYCKPFTEALIDSMQYSNKSSMKRNRAKKRFWHAIIESGQFQSRSLFYGLAAKSIVPCLVTEKVSGQLRPVFKKAAEAFQKYVAEHTREN</sequence>
<protein>
    <submittedName>
        <fullName evidence="1">Cc_bv21.1_29.22</fullName>
    </submittedName>
</protein>
<organism evidence="2">
    <name type="scientific">Cotesia congregata</name>
    <name type="common">Parasitoid wasp</name>
    <name type="synonym">Apanteles congregatus</name>
    <dbReference type="NCBI Taxonomy" id="51543"/>
    <lineage>
        <taxon>Eukaryota</taxon>
        <taxon>Metazoa</taxon>
        <taxon>Ecdysozoa</taxon>
        <taxon>Arthropoda</taxon>
        <taxon>Hexapoda</taxon>
        <taxon>Insecta</taxon>
        <taxon>Pterygota</taxon>
        <taxon>Neoptera</taxon>
        <taxon>Endopterygota</taxon>
        <taxon>Hymenoptera</taxon>
        <taxon>Apocrita</taxon>
        <taxon>Ichneumonoidea</taxon>
        <taxon>Braconidae</taxon>
        <taxon>Microgastrinae</taxon>
        <taxon>Cotesia</taxon>
    </lineage>
</organism>
<proteinExistence type="predicted"/>
<accession>S6D9K0</accession>
<reference evidence="2" key="1">
    <citation type="journal article" date="2013" name="Philos. Trans. R. Soc. Lond., B, Biol. Sci.">
        <title>Functional endogenous viral elements in the genome of the parasitoid wasp Cotesia congregata: insights into the evolutionary dynamics of bracoviruses.</title>
        <authorList>
            <person name="Bezier A."/>
            <person name="Louis F."/>
            <person name="Jancek S."/>
            <person name="Periquet G."/>
            <person name="Theze J."/>
            <person name="Gyapay G."/>
            <person name="Musset K."/>
            <person name="Lesobre J."/>
            <person name="Lenoble P."/>
            <person name="Dupuy C."/>
            <person name="Gundersen-Rindal D."/>
            <person name="Herniou E.A.Drezen.J.M."/>
        </authorList>
    </citation>
    <scope>NUCLEOTIDE SEQUENCE</scope>
</reference>